<protein>
    <submittedName>
        <fullName evidence="2">Uncharacterized protein</fullName>
    </submittedName>
</protein>
<dbReference type="CDD" id="cd01837">
    <property type="entry name" value="SGNH_plant_lipase_like"/>
    <property type="match status" value="1"/>
</dbReference>
<reference evidence="2 3" key="1">
    <citation type="journal article" date="2022" name="Cell">
        <title>Repeat-based holocentromeres influence genome architecture and karyotype evolution.</title>
        <authorList>
            <person name="Hofstatter P.G."/>
            <person name="Thangavel G."/>
            <person name="Lux T."/>
            <person name="Neumann P."/>
            <person name="Vondrak T."/>
            <person name="Novak P."/>
            <person name="Zhang M."/>
            <person name="Costa L."/>
            <person name="Castellani M."/>
            <person name="Scott A."/>
            <person name="Toegelov H."/>
            <person name="Fuchs J."/>
            <person name="Mata-Sucre Y."/>
            <person name="Dias Y."/>
            <person name="Vanzela A.L.L."/>
            <person name="Huettel B."/>
            <person name="Almeida C.C.S."/>
            <person name="Simkova H."/>
            <person name="Souza G."/>
            <person name="Pedrosa-Harand A."/>
            <person name="Macas J."/>
            <person name="Mayer K.F.X."/>
            <person name="Houben A."/>
            <person name="Marques A."/>
        </authorList>
    </citation>
    <scope>NUCLEOTIDE SEQUENCE [LARGE SCALE GENOMIC DNA]</scope>
    <source>
        <strain evidence="2">RhyTen1mFocal</strain>
    </source>
</reference>
<sequence>MVQAQAASKNWTELLPTGLFFGDSIMDTGNNNQLNSFTRANFVPYGRDFIGKKATGRFSNGKVISDMLVSYVRLKDYVPPYVGTNLTAHDLLTGVSFASAGTGFDTNTSTTLKVISMEKQLEMFKVYKKELAEVVGERRASSVISKAAYVICAGVNDVVLYFQLRSAEKLNPTKYSEQLIEMTMQYVKDLYKLGGRLFAIVGLPPVGCLPYQRTAAGGKNRVCVTRRNEFAFTYNTKLKAEINQLKETNELPGSKIVLIDIYPILMELVEHPKKYGFKESSKGCCGTGLVEVGVLCNRFSQTCANASEYVFWDSFHPTQRAYEIIVDDVIEEALAALTS</sequence>
<dbReference type="InterPro" id="IPR050592">
    <property type="entry name" value="GDSL_lipolytic_enzyme"/>
</dbReference>
<dbReference type="InterPro" id="IPR036514">
    <property type="entry name" value="SGNH_hydro_sf"/>
</dbReference>
<evidence type="ECO:0000256" key="1">
    <source>
        <dbReference type="ARBA" id="ARBA00008668"/>
    </source>
</evidence>
<comment type="similarity">
    <text evidence="1">Belongs to the 'GDSL' lipolytic enzyme family.</text>
</comment>
<dbReference type="PANTHER" id="PTHR45642">
    <property type="entry name" value="GDSL ESTERASE/LIPASE EXL3"/>
    <property type="match status" value="1"/>
</dbReference>
<dbReference type="SUPFAM" id="SSF52266">
    <property type="entry name" value="SGNH hydrolase"/>
    <property type="match status" value="1"/>
</dbReference>
<gene>
    <name evidence="2" type="ORF">LUZ61_013697</name>
</gene>
<dbReference type="Pfam" id="PF00657">
    <property type="entry name" value="Lipase_GDSL"/>
    <property type="match status" value="1"/>
</dbReference>
<dbReference type="PANTHER" id="PTHR45642:SF95">
    <property type="entry name" value="GDSL-LIKE LIPASE_ACYLHYDROLASE FAMILY PROTEIN, EXPRESSED"/>
    <property type="match status" value="1"/>
</dbReference>
<dbReference type="FunFam" id="3.40.50.1110:FF:000003">
    <property type="entry name" value="GDSL esterase/lipase APG"/>
    <property type="match status" value="1"/>
</dbReference>
<accession>A0AAD5Z107</accession>
<dbReference type="AlphaFoldDB" id="A0AAD5Z107"/>
<evidence type="ECO:0000313" key="3">
    <source>
        <dbReference type="Proteomes" id="UP001210211"/>
    </source>
</evidence>
<proteinExistence type="inferred from homology"/>
<dbReference type="InterPro" id="IPR035669">
    <property type="entry name" value="SGNH_plant_lipase-like"/>
</dbReference>
<evidence type="ECO:0000313" key="2">
    <source>
        <dbReference type="EMBL" id="KAJ3684533.1"/>
    </source>
</evidence>
<dbReference type="Proteomes" id="UP001210211">
    <property type="component" value="Unassembled WGS sequence"/>
</dbReference>
<comment type="caution">
    <text evidence="2">The sequence shown here is derived from an EMBL/GenBank/DDBJ whole genome shotgun (WGS) entry which is preliminary data.</text>
</comment>
<dbReference type="InterPro" id="IPR001087">
    <property type="entry name" value="GDSL"/>
</dbReference>
<keyword evidence="3" id="KW-1185">Reference proteome</keyword>
<dbReference type="EMBL" id="JAMRDG010000002">
    <property type="protein sequence ID" value="KAJ3684533.1"/>
    <property type="molecule type" value="Genomic_DNA"/>
</dbReference>
<dbReference type="Gene3D" id="3.40.50.1110">
    <property type="entry name" value="SGNH hydrolase"/>
    <property type="match status" value="1"/>
</dbReference>
<organism evidence="2 3">
    <name type="scientific">Rhynchospora tenuis</name>
    <dbReference type="NCBI Taxonomy" id="198213"/>
    <lineage>
        <taxon>Eukaryota</taxon>
        <taxon>Viridiplantae</taxon>
        <taxon>Streptophyta</taxon>
        <taxon>Embryophyta</taxon>
        <taxon>Tracheophyta</taxon>
        <taxon>Spermatophyta</taxon>
        <taxon>Magnoliopsida</taxon>
        <taxon>Liliopsida</taxon>
        <taxon>Poales</taxon>
        <taxon>Cyperaceae</taxon>
        <taxon>Cyperoideae</taxon>
        <taxon>Rhynchosporeae</taxon>
        <taxon>Rhynchospora</taxon>
    </lineage>
</organism>
<dbReference type="GO" id="GO:0016788">
    <property type="term" value="F:hydrolase activity, acting on ester bonds"/>
    <property type="evidence" value="ECO:0007669"/>
    <property type="project" value="InterPro"/>
</dbReference>
<name>A0AAD5Z107_9POAL</name>